<dbReference type="Gene3D" id="1.20.1530.20">
    <property type="match status" value="1"/>
</dbReference>
<feature type="transmembrane region" description="Helical" evidence="5">
    <location>
        <begin position="31"/>
        <end position="54"/>
    </location>
</feature>
<dbReference type="InterPro" id="IPR038770">
    <property type="entry name" value="Na+/solute_symporter_sf"/>
</dbReference>
<sequence>MQRIISWFTNLYPVWTIGISILALIKPEALIWFNPYVVIALGFVMLNMGLTLSVKDFKSLQRMPGSVAVGFVLHYTIMPLSGWLVARWLKLDPQFAVGLILVASCPCGTASNLMTYLARGNLALSVCLTMISTLLAFVMTPLWCQQLAGHYVPVSAVAMSISTLKIVLVPVLLGLLINYLAPKVVARVIPWGQVLAVITFLFVTGSIVAKDAEAVKNNAGLLAVAATLLHVLGFGLGFGAARLLGYPLNIARTLSIEVGMQNGGLAAALAQANISSMPLAAVPAVFSAFIQTLVGSSIASWWRMHPVKETGDTKEA</sequence>
<accession>A0A512MAJ2</accession>
<keyword evidence="3 5" id="KW-1133">Transmembrane helix</keyword>
<evidence type="ECO:0000313" key="6">
    <source>
        <dbReference type="EMBL" id="GEP43755.1"/>
    </source>
</evidence>
<protein>
    <submittedName>
        <fullName evidence="6">Transporter</fullName>
    </submittedName>
</protein>
<comment type="caution">
    <text evidence="6">The sequence shown here is derived from an EMBL/GenBank/DDBJ whole genome shotgun (WGS) entry which is preliminary data.</text>
</comment>
<dbReference type="InterPro" id="IPR002657">
    <property type="entry name" value="BilAc:Na_symport/Acr3"/>
</dbReference>
<feature type="transmembrane region" description="Helical" evidence="5">
    <location>
        <begin position="66"/>
        <end position="89"/>
    </location>
</feature>
<feature type="transmembrane region" description="Helical" evidence="5">
    <location>
        <begin position="155"/>
        <end position="181"/>
    </location>
</feature>
<dbReference type="OrthoDB" id="9806785at2"/>
<organism evidence="6 7">
    <name type="scientific">Brevifollis gellanilyticus</name>
    <dbReference type="NCBI Taxonomy" id="748831"/>
    <lineage>
        <taxon>Bacteria</taxon>
        <taxon>Pseudomonadati</taxon>
        <taxon>Verrucomicrobiota</taxon>
        <taxon>Verrucomicrobiia</taxon>
        <taxon>Verrucomicrobiales</taxon>
        <taxon>Verrucomicrobiaceae</taxon>
    </lineage>
</organism>
<feature type="transmembrane region" description="Helical" evidence="5">
    <location>
        <begin position="122"/>
        <end position="143"/>
    </location>
</feature>
<keyword evidence="7" id="KW-1185">Reference proteome</keyword>
<dbReference type="RefSeq" id="WP_146851328.1">
    <property type="nucleotide sequence ID" value="NZ_BKAG01000020.1"/>
</dbReference>
<evidence type="ECO:0000313" key="7">
    <source>
        <dbReference type="Proteomes" id="UP000321577"/>
    </source>
</evidence>
<dbReference type="PANTHER" id="PTHR10361">
    <property type="entry name" value="SODIUM-BILE ACID COTRANSPORTER"/>
    <property type="match status" value="1"/>
</dbReference>
<evidence type="ECO:0000256" key="2">
    <source>
        <dbReference type="ARBA" id="ARBA00022692"/>
    </source>
</evidence>
<feature type="transmembrane region" description="Helical" evidence="5">
    <location>
        <begin position="7"/>
        <end position="25"/>
    </location>
</feature>
<evidence type="ECO:0000256" key="1">
    <source>
        <dbReference type="ARBA" id="ARBA00004141"/>
    </source>
</evidence>
<keyword evidence="4 5" id="KW-0472">Membrane</keyword>
<comment type="subcellular location">
    <subcellularLocation>
        <location evidence="1">Membrane</location>
        <topology evidence="1">Multi-pass membrane protein</topology>
    </subcellularLocation>
</comment>
<feature type="transmembrane region" description="Helical" evidence="5">
    <location>
        <begin position="221"/>
        <end position="244"/>
    </location>
</feature>
<evidence type="ECO:0000256" key="3">
    <source>
        <dbReference type="ARBA" id="ARBA00022989"/>
    </source>
</evidence>
<dbReference type="Pfam" id="PF01758">
    <property type="entry name" value="SBF"/>
    <property type="match status" value="1"/>
</dbReference>
<evidence type="ECO:0000256" key="5">
    <source>
        <dbReference type="SAM" id="Phobius"/>
    </source>
</evidence>
<feature type="transmembrane region" description="Helical" evidence="5">
    <location>
        <begin position="188"/>
        <end position="209"/>
    </location>
</feature>
<name>A0A512MAJ2_9BACT</name>
<evidence type="ECO:0000256" key="4">
    <source>
        <dbReference type="ARBA" id="ARBA00023136"/>
    </source>
</evidence>
<reference evidence="6 7" key="1">
    <citation type="submission" date="2019-07" db="EMBL/GenBank/DDBJ databases">
        <title>Whole genome shotgun sequence of Brevifollis gellanilyticus NBRC 108608.</title>
        <authorList>
            <person name="Hosoyama A."/>
            <person name="Uohara A."/>
            <person name="Ohji S."/>
            <person name="Ichikawa N."/>
        </authorList>
    </citation>
    <scope>NUCLEOTIDE SEQUENCE [LARGE SCALE GENOMIC DNA]</scope>
    <source>
        <strain evidence="6 7">NBRC 108608</strain>
    </source>
</reference>
<dbReference type="Proteomes" id="UP000321577">
    <property type="component" value="Unassembled WGS sequence"/>
</dbReference>
<dbReference type="EMBL" id="BKAG01000020">
    <property type="protein sequence ID" value="GEP43755.1"/>
    <property type="molecule type" value="Genomic_DNA"/>
</dbReference>
<dbReference type="PANTHER" id="PTHR10361:SF28">
    <property type="entry name" value="P3 PROTEIN-RELATED"/>
    <property type="match status" value="1"/>
</dbReference>
<gene>
    <name evidence="6" type="ORF">BGE01nite_30460</name>
</gene>
<dbReference type="GO" id="GO:0016020">
    <property type="term" value="C:membrane"/>
    <property type="evidence" value="ECO:0007669"/>
    <property type="project" value="UniProtKB-SubCell"/>
</dbReference>
<feature type="transmembrane region" description="Helical" evidence="5">
    <location>
        <begin position="95"/>
        <end position="115"/>
    </location>
</feature>
<proteinExistence type="predicted"/>
<feature type="transmembrane region" description="Helical" evidence="5">
    <location>
        <begin position="279"/>
        <end position="302"/>
    </location>
</feature>
<keyword evidence="2 5" id="KW-0812">Transmembrane</keyword>
<dbReference type="InterPro" id="IPR004710">
    <property type="entry name" value="Bilac:Na_transpt"/>
</dbReference>
<dbReference type="AlphaFoldDB" id="A0A512MAJ2"/>